<sequence length="435" mass="49307">MYELMIIFIILIVLLIGKILSNHWSNPAYLFTVYWSIFIIAALIAFRDYYEWDYISLLWIIFSCILFGGGHALGDSFSVRNYLDKDGLDSGKSVSKVLSTISWKFILLCIIIGLLRTIFEVFRNGFSLEVFYNFNSLLDMNADMATQRYLGGGGAQSPLMQLMLISVYVAPLCGGYAFVYAENKMKRIMCLFTFVPIISDVLITNAKAGFVAAIFLWLSGFLVAYLELHKKSPQIKIGMAIKIIMIGIAIFSLLYFSMLLRIGDLSASTREVVSSKFITYAFGHMPAFDYWFANHAMDSNYSFGQYTFIGLLESIGFSIREQGLFTDVVHVANGMYTNVFTVFRGIILDYGIIGGLLFFLIFGIISGYVYKNVLSKRKSKVFAKVALASIYFFIMHSIFSSAWTYVSYILIFPAFFIYLWLADPKAKGPMEDLKN</sequence>
<feature type="transmembrane region" description="Helical" evidence="1">
    <location>
        <begin position="405"/>
        <end position="421"/>
    </location>
</feature>
<feature type="transmembrane region" description="Helical" evidence="1">
    <location>
        <begin position="159"/>
        <end position="181"/>
    </location>
</feature>
<dbReference type="RefSeq" id="WP_098962945.1">
    <property type="nucleotide sequence ID" value="NZ_CP028009.1"/>
</dbReference>
<accession>A0AB73UHB3</accession>
<dbReference type="EMBL" id="CP028009">
    <property type="protein sequence ID" value="QHV43760.1"/>
    <property type="molecule type" value="Genomic_DNA"/>
</dbReference>
<keyword evidence="1" id="KW-0812">Transmembrane</keyword>
<feature type="transmembrane region" description="Helical" evidence="1">
    <location>
        <begin position="28"/>
        <end position="46"/>
    </location>
</feature>
<proteinExistence type="predicted"/>
<dbReference type="NCBIfam" id="TIGR04370">
    <property type="entry name" value="glyco_rpt_poly"/>
    <property type="match status" value="1"/>
</dbReference>
<evidence type="ECO:0000313" key="3">
    <source>
        <dbReference type="Proteomes" id="UP000464780"/>
    </source>
</evidence>
<evidence type="ECO:0000256" key="1">
    <source>
        <dbReference type="SAM" id="Phobius"/>
    </source>
</evidence>
<feature type="transmembrane region" description="Helical" evidence="1">
    <location>
        <begin position="240"/>
        <end position="260"/>
    </location>
</feature>
<dbReference type="AlphaFoldDB" id="A0AB73UHB3"/>
<feature type="transmembrane region" description="Helical" evidence="1">
    <location>
        <begin position="6"/>
        <end position="21"/>
    </location>
</feature>
<feature type="transmembrane region" description="Helical" evidence="1">
    <location>
        <begin position="347"/>
        <end position="369"/>
    </location>
</feature>
<keyword evidence="1" id="KW-0472">Membrane</keyword>
<name>A0AB73UHB3_BACCE</name>
<feature type="transmembrane region" description="Helical" evidence="1">
    <location>
        <begin position="101"/>
        <end position="119"/>
    </location>
</feature>
<gene>
    <name evidence="2" type="ORF">C1N66_11775</name>
</gene>
<evidence type="ECO:0000313" key="2">
    <source>
        <dbReference type="EMBL" id="QHV43760.1"/>
    </source>
</evidence>
<reference evidence="2 3" key="1">
    <citation type="submission" date="2018-03" db="EMBL/GenBank/DDBJ databases">
        <title>The complete genome of bacterial strain SGAir0260.</title>
        <authorList>
            <person name="Schuster S.C."/>
        </authorList>
    </citation>
    <scope>NUCLEOTIDE SEQUENCE [LARGE SCALE GENOMIC DNA]</scope>
    <source>
        <strain evidence="2 3">SGAir0260</strain>
    </source>
</reference>
<feature type="transmembrane region" description="Helical" evidence="1">
    <location>
        <begin position="210"/>
        <end position="228"/>
    </location>
</feature>
<feature type="transmembrane region" description="Helical" evidence="1">
    <location>
        <begin position="381"/>
        <end position="399"/>
    </location>
</feature>
<organism evidence="2 3">
    <name type="scientific">Bacillus cereus</name>
    <dbReference type="NCBI Taxonomy" id="1396"/>
    <lineage>
        <taxon>Bacteria</taxon>
        <taxon>Bacillati</taxon>
        <taxon>Bacillota</taxon>
        <taxon>Bacilli</taxon>
        <taxon>Bacillales</taxon>
        <taxon>Bacillaceae</taxon>
        <taxon>Bacillus</taxon>
        <taxon>Bacillus cereus group</taxon>
    </lineage>
</organism>
<dbReference type="Proteomes" id="UP000464780">
    <property type="component" value="Chromosome"/>
</dbReference>
<protein>
    <submittedName>
        <fullName evidence="2">Oligosaccharide repeat unit polymerase</fullName>
    </submittedName>
</protein>
<feature type="transmembrane region" description="Helical" evidence="1">
    <location>
        <begin position="52"/>
        <end position="73"/>
    </location>
</feature>
<keyword evidence="1" id="KW-1133">Transmembrane helix</keyword>